<accession>A0ABW8Q101</accession>
<dbReference type="EMBL" id="JBJGEB010000001">
    <property type="protein sequence ID" value="MFK7641219.1"/>
    <property type="molecule type" value="Genomic_DNA"/>
</dbReference>
<sequence>MMNTASKLHFDMLKKVVSKLTPSLREKIVFVGGCTTCLFVDDVSQEDIRSTEDVDLIISVLTHCEYRHFQEELKSCGFKELGLEDEEGPICRMKLENILIDLMPTNAILGFENKWYPIAFETAENYQLDDFIIKLIHPIYFLATKFEAYNNRGNGDILESKDIEDILIVINGRPQIYEELFEFKSKFKDNKVIEFIQEQFKILKNEAFFLYKLDEYPRVEDKIINILEL</sequence>
<gene>
    <name evidence="1" type="ORF">ACI43T_01710</name>
</gene>
<evidence type="ECO:0000313" key="1">
    <source>
        <dbReference type="EMBL" id="MFK7641219.1"/>
    </source>
</evidence>
<dbReference type="Proteomes" id="UP001621964">
    <property type="component" value="Unassembled WGS sequence"/>
</dbReference>
<evidence type="ECO:0000313" key="2">
    <source>
        <dbReference type="Proteomes" id="UP001621964"/>
    </source>
</evidence>
<name>A0ABW8Q101_9NEIS</name>
<protein>
    <submittedName>
        <fullName evidence="1">Uncharacterized protein</fullName>
    </submittedName>
</protein>
<keyword evidence="2" id="KW-1185">Reference proteome</keyword>
<organism evidence="1 2">
    <name type="scientific">Neisseria oralis</name>
    <dbReference type="NCBI Taxonomy" id="1107316"/>
    <lineage>
        <taxon>Bacteria</taxon>
        <taxon>Pseudomonadati</taxon>
        <taxon>Pseudomonadota</taxon>
        <taxon>Betaproteobacteria</taxon>
        <taxon>Neisseriales</taxon>
        <taxon>Neisseriaceae</taxon>
        <taxon>Neisseria</taxon>
    </lineage>
</organism>
<reference evidence="1 2" key="1">
    <citation type="submission" date="2024-11" db="EMBL/GenBank/DDBJ databases">
        <authorList>
            <person name="Mikucki A.G."/>
            <person name="Kahler C.M."/>
        </authorList>
    </citation>
    <scope>NUCLEOTIDE SEQUENCE [LARGE SCALE GENOMIC DNA]</scope>
    <source>
        <strain evidence="1 2">EXNM717</strain>
    </source>
</reference>
<proteinExistence type="predicted"/>
<comment type="caution">
    <text evidence="1">The sequence shown here is derived from an EMBL/GenBank/DDBJ whole genome shotgun (WGS) entry which is preliminary data.</text>
</comment>
<dbReference type="RefSeq" id="WP_405385355.1">
    <property type="nucleotide sequence ID" value="NZ_JBJGEB010000001.1"/>
</dbReference>